<dbReference type="STRING" id="80876.SAMN05421779_103201"/>
<keyword evidence="3" id="KW-1185">Reference proteome</keyword>
<dbReference type="NCBIfam" id="TIGR02115">
    <property type="entry name" value="potass_kdpF"/>
    <property type="match status" value="1"/>
</dbReference>
<reference evidence="2 3" key="1">
    <citation type="submission" date="2017-01" db="EMBL/GenBank/DDBJ databases">
        <authorList>
            <person name="Mah S.A."/>
            <person name="Swanson W.J."/>
            <person name="Moy G.W."/>
            <person name="Vacquier V.D."/>
        </authorList>
    </citation>
    <scope>NUCLEOTIDE SEQUENCE [LARGE SCALE GENOMIC DNA]</scope>
    <source>
        <strain evidence="2 3">DSM 11589</strain>
    </source>
</reference>
<keyword evidence="1" id="KW-0812">Transmembrane</keyword>
<evidence type="ECO:0000256" key="1">
    <source>
        <dbReference type="SAM" id="Phobius"/>
    </source>
</evidence>
<sequence>MAGLPLLDLVVAGSAAVGLLVYLTYALFHPERF</sequence>
<dbReference type="AlphaFoldDB" id="A0A1N7LA39"/>
<dbReference type="RefSeq" id="WP_076399834.1">
    <property type="nucleotide sequence ID" value="NZ_FTOA01000003.1"/>
</dbReference>
<dbReference type="Proteomes" id="UP000185678">
    <property type="component" value="Unassembled WGS sequence"/>
</dbReference>
<feature type="transmembrane region" description="Helical" evidence="1">
    <location>
        <begin position="6"/>
        <end position="28"/>
    </location>
</feature>
<gene>
    <name evidence="2" type="ORF">SAMN05421779_103201</name>
</gene>
<name>A0A1N7LA39_9PROT</name>
<evidence type="ECO:0000313" key="2">
    <source>
        <dbReference type="EMBL" id="SIS70722.1"/>
    </source>
</evidence>
<accession>A0A1N7LA39</accession>
<dbReference type="GO" id="GO:0005886">
    <property type="term" value="C:plasma membrane"/>
    <property type="evidence" value="ECO:0007669"/>
    <property type="project" value="InterPro"/>
</dbReference>
<proteinExistence type="predicted"/>
<protein>
    <submittedName>
        <fullName evidence="2">K+-transporting ATPase, KdpF subunit</fullName>
    </submittedName>
</protein>
<keyword evidence="1" id="KW-0472">Membrane</keyword>
<dbReference type="GO" id="GO:0008556">
    <property type="term" value="F:P-type potassium transmembrane transporter activity"/>
    <property type="evidence" value="ECO:0007669"/>
    <property type="project" value="InterPro"/>
</dbReference>
<evidence type="ECO:0000313" key="3">
    <source>
        <dbReference type="Proteomes" id="UP000185678"/>
    </source>
</evidence>
<dbReference type="EMBL" id="FTOA01000003">
    <property type="protein sequence ID" value="SIS70722.1"/>
    <property type="molecule type" value="Genomic_DNA"/>
</dbReference>
<dbReference type="Pfam" id="PF09604">
    <property type="entry name" value="Potass_KdpF"/>
    <property type="match status" value="1"/>
</dbReference>
<organism evidence="2 3">
    <name type="scientific">Insolitispirillum peregrinum</name>
    <dbReference type="NCBI Taxonomy" id="80876"/>
    <lineage>
        <taxon>Bacteria</taxon>
        <taxon>Pseudomonadati</taxon>
        <taxon>Pseudomonadota</taxon>
        <taxon>Alphaproteobacteria</taxon>
        <taxon>Rhodospirillales</taxon>
        <taxon>Novispirillaceae</taxon>
        <taxon>Insolitispirillum</taxon>
    </lineage>
</organism>
<keyword evidence="1" id="KW-1133">Transmembrane helix</keyword>
<dbReference type="InterPro" id="IPR011726">
    <property type="entry name" value="KdpF"/>
</dbReference>